<proteinExistence type="predicted"/>
<dbReference type="AlphaFoldDB" id="A0A0F9FXZ6"/>
<comment type="caution">
    <text evidence="2">The sequence shown here is derived from an EMBL/GenBank/DDBJ whole genome shotgun (WGS) entry which is preliminary data.</text>
</comment>
<sequence length="87" mass="10164">MKIGDFFRKIREGKRWPQEKVAERASINQPYLSVLEKLNRMPNFDVACRICDALNITPTDLWINIKDEYVRKKEVLEEGDVNQPANG</sequence>
<dbReference type="SMART" id="SM00530">
    <property type="entry name" value="HTH_XRE"/>
    <property type="match status" value="1"/>
</dbReference>
<dbReference type="EMBL" id="LAZR01030636">
    <property type="protein sequence ID" value="KKL56022.1"/>
    <property type="molecule type" value="Genomic_DNA"/>
</dbReference>
<feature type="domain" description="HTH cro/C1-type" evidence="1">
    <location>
        <begin position="7"/>
        <end position="61"/>
    </location>
</feature>
<dbReference type="InterPro" id="IPR001387">
    <property type="entry name" value="Cro/C1-type_HTH"/>
</dbReference>
<dbReference type="CDD" id="cd00093">
    <property type="entry name" value="HTH_XRE"/>
    <property type="match status" value="1"/>
</dbReference>
<dbReference type="Gene3D" id="1.10.260.40">
    <property type="entry name" value="lambda repressor-like DNA-binding domains"/>
    <property type="match status" value="1"/>
</dbReference>
<evidence type="ECO:0000259" key="1">
    <source>
        <dbReference type="PROSITE" id="PS50943"/>
    </source>
</evidence>
<dbReference type="PROSITE" id="PS50943">
    <property type="entry name" value="HTH_CROC1"/>
    <property type="match status" value="1"/>
</dbReference>
<organism evidence="2">
    <name type="scientific">marine sediment metagenome</name>
    <dbReference type="NCBI Taxonomy" id="412755"/>
    <lineage>
        <taxon>unclassified sequences</taxon>
        <taxon>metagenomes</taxon>
        <taxon>ecological metagenomes</taxon>
    </lineage>
</organism>
<dbReference type="Pfam" id="PF01381">
    <property type="entry name" value="HTH_3"/>
    <property type="match status" value="1"/>
</dbReference>
<name>A0A0F9FXZ6_9ZZZZ</name>
<gene>
    <name evidence="2" type="ORF">LCGC14_2249590</name>
</gene>
<accession>A0A0F9FXZ6</accession>
<protein>
    <recommendedName>
        <fullName evidence="1">HTH cro/C1-type domain-containing protein</fullName>
    </recommendedName>
</protein>
<evidence type="ECO:0000313" key="2">
    <source>
        <dbReference type="EMBL" id="KKL56022.1"/>
    </source>
</evidence>
<reference evidence="2" key="1">
    <citation type="journal article" date="2015" name="Nature">
        <title>Complex archaea that bridge the gap between prokaryotes and eukaryotes.</title>
        <authorList>
            <person name="Spang A."/>
            <person name="Saw J.H."/>
            <person name="Jorgensen S.L."/>
            <person name="Zaremba-Niedzwiedzka K."/>
            <person name="Martijn J."/>
            <person name="Lind A.E."/>
            <person name="van Eijk R."/>
            <person name="Schleper C."/>
            <person name="Guy L."/>
            <person name="Ettema T.J."/>
        </authorList>
    </citation>
    <scope>NUCLEOTIDE SEQUENCE</scope>
</reference>
<dbReference type="InterPro" id="IPR010982">
    <property type="entry name" value="Lambda_DNA-bd_dom_sf"/>
</dbReference>
<dbReference type="GO" id="GO:0003677">
    <property type="term" value="F:DNA binding"/>
    <property type="evidence" value="ECO:0007669"/>
    <property type="project" value="InterPro"/>
</dbReference>
<dbReference type="SUPFAM" id="SSF47413">
    <property type="entry name" value="lambda repressor-like DNA-binding domains"/>
    <property type="match status" value="1"/>
</dbReference>